<feature type="non-terminal residue" evidence="1">
    <location>
        <position position="1"/>
    </location>
</feature>
<proteinExistence type="predicted"/>
<dbReference type="Proteomes" id="UP001190700">
    <property type="component" value="Unassembled WGS sequence"/>
</dbReference>
<dbReference type="EMBL" id="LGRX02005925">
    <property type="protein sequence ID" value="KAK3277776.1"/>
    <property type="molecule type" value="Genomic_DNA"/>
</dbReference>
<dbReference type="AlphaFoldDB" id="A0AAE0GHX6"/>
<sequence>YVGVLNFAAAALKDDKATFENPFRAFEASRGVDHRQDAARVAREATAGSSWHTVVRAVEDSSPNNSSAAYARAAAAEAGAIPGRKKTWNSGMLKPEDDPRNPQFWATQLVLNKPPLPQSPPQPPVPLPPRNWSFTSRKDMEQFFYEPPPPVPMKQVAVDVKDKLLLNELEGGLINIIENQWNSSMTVQDRHRLIAQILLHQANTVPLELLYPPPTPERQYDRYLKGAYALVDPLAIPPSPPPRAPQYLQQPLRVTQMQKHVAGKTVVGKPKSLKSGQRLRGHVPHG</sequence>
<evidence type="ECO:0000313" key="2">
    <source>
        <dbReference type="Proteomes" id="UP001190700"/>
    </source>
</evidence>
<reference evidence="1 2" key="1">
    <citation type="journal article" date="2015" name="Genome Biol. Evol.">
        <title>Comparative Genomics of a Bacterivorous Green Alga Reveals Evolutionary Causalities and Consequences of Phago-Mixotrophic Mode of Nutrition.</title>
        <authorList>
            <person name="Burns J.A."/>
            <person name="Paasch A."/>
            <person name="Narechania A."/>
            <person name="Kim E."/>
        </authorList>
    </citation>
    <scope>NUCLEOTIDE SEQUENCE [LARGE SCALE GENOMIC DNA]</scope>
    <source>
        <strain evidence="1 2">PLY_AMNH</strain>
    </source>
</reference>
<keyword evidence="2" id="KW-1185">Reference proteome</keyword>
<evidence type="ECO:0000313" key="1">
    <source>
        <dbReference type="EMBL" id="KAK3277776.1"/>
    </source>
</evidence>
<accession>A0AAE0GHX6</accession>
<organism evidence="1 2">
    <name type="scientific">Cymbomonas tetramitiformis</name>
    <dbReference type="NCBI Taxonomy" id="36881"/>
    <lineage>
        <taxon>Eukaryota</taxon>
        <taxon>Viridiplantae</taxon>
        <taxon>Chlorophyta</taxon>
        <taxon>Pyramimonadophyceae</taxon>
        <taxon>Pyramimonadales</taxon>
        <taxon>Pyramimonadaceae</taxon>
        <taxon>Cymbomonas</taxon>
    </lineage>
</organism>
<gene>
    <name evidence="1" type="ORF">CYMTET_14240</name>
</gene>
<name>A0AAE0GHX6_9CHLO</name>
<comment type="caution">
    <text evidence="1">The sequence shown here is derived from an EMBL/GenBank/DDBJ whole genome shotgun (WGS) entry which is preliminary data.</text>
</comment>
<protein>
    <submittedName>
        <fullName evidence="1">Uncharacterized protein</fullName>
    </submittedName>
</protein>